<gene>
    <name evidence="6" type="primary">gb17469</name>
    <name evidence="6" type="ORF">PR202_gb17469</name>
</gene>
<accession>A0AAV5F343</accession>
<dbReference type="PANTHER" id="PTHR31279:SF42">
    <property type="entry name" value="OS06G0220000 PROTEIN"/>
    <property type="match status" value="1"/>
</dbReference>
<evidence type="ECO:0000256" key="5">
    <source>
        <dbReference type="ARBA" id="ARBA00023591"/>
    </source>
</evidence>
<evidence type="ECO:0000313" key="7">
    <source>
        <dbReference type="Proteomes" id="UP001054889"/>
    </source>
</evidence>
<name>A0AAV5F343_ELECO</name>
<keyword evidence="3" id="KW-0964">Secreted</keyword>
<evidence type="ECO:0000256" key="4">
    <source>
        <dbReference type="ARBA" id="ARBA00022729"/>
    </source>
</evidence>
<dbReference type="Pfam" id="PF04674">
    <property type="entry name" value="Phi_1"/>
    <property type="match status" value="1"/>
</dbReference>
<keyword evidence="4" id="KW-0732">Signal</keyword>
<evidence type="ECO:0000256" key="1">
    <source>
        <dbReference type="ARBA" id="ARBA00004271"/>
    </source>
</evidence>
<evidence type="ECO:0000256" key="3">
    <source>
        <dbReference type="ARBA" id="ARBA00022525"/>
    </source>
</evidence>
<protein>
    <submittedName>
        <fullName evidence="6">Uncharacterized protein</fullName>
    </submittedName>
</protein>
<dbReference type="EMBL" id="BQKI01000081">
    <property type="protein sequence ID" value="GJN29262.1"/>
    <property type="molecule type" value="Genomic_DNA"/>
</dbReference>
<evidence type="ECO:0000256" key="2">
    <source>
        <dbReference type="ARBA" id="ARBA00022523"/>
    </source>
</evidence>
<comment type="caution">
    <text evidence="6">The sequence shown here is derived from an EMBL/GenBank/DDBJ whole genome shotgun (WGS) entry which is preliminary data.</text>
</comment>
<keyword evidence="7" id="KW-1185">Reference proteome</keyword>
<dbReference type="PANTHER" id="PTHR31279">
    <property type="entry name" value="PROTEIN EXORDIUM-LIKE 5"/>
    <property type="match status" value="1"/>
</dbReference>
<organism evidence="6 7">
    <name type="scientific">Eleusine coracana subsp. coracana</name>
    <dbReference type="NCBI Taxonomy" id="191504"/>
    <lineage>
        <taxon>Eukaryota</taxon>
        <taxon>Viridiplantae</taxon>
        <taxon>Streptophyta</taxon>
        <taxon>Embryophyta</taxon>
        <taxon>Tracheophyta</taxon>
        <taxon>Spermatophyta</taxon>
        <taxon>Magnoliopsida</taxon>
        <taxon>Liliopsida</taxon>
        <taxon>Poales</taxon>
        <taxon>Poaceae</taxon>
        <taxon>PACMAD clade</taxon>
        <taxon>Chloridoideae</taxon>
        <taxon>Cynodonteae</taxon>
        <taxon>Eleusininae</taxon>
        <taxon>Eleusine</taxon>
    </lineage>
</organism>
<dbReference type="AlphaFoldDB" id="A0AAV5F343"/>
<comment type="similarity">
    <text evidence="5">Belongs to the EXORDIUM family.</text>
</comment>
<comment type="subcellular location">
    <subcellularLocation>
        <location evidence="1">Secreted</location>
        <location evidence="1">Extracellular space</location>
        <location evidence="1">Apoplast</location>
    </subcellularLocation>
</comment>
<evidence type="ECO:0000313" key="6">
    <source>
        <dbReference type="EMBL" id="GJN29262.1"/>
    </source>
</evidence>
<proteinExistence type="inferred from homology"/>
<dbReference type="GO" id="GO:0048046">
    <property type="term" value="C:apoplast"/>
    <property type="evidence" value="ECO:0007669"/>
    <property type="project" value="UniProtKB-SubCell"/>
</dbReference>
<dbReference type="InterPro" id="IPR006766">
    <property type="entry name" value="EXORDIUM-like"/>
</dbReference>
<keyword evidence="2" id="KW-0052">Apoplast</keyword>
<reference evidence="6" key="1">
    <citation type="journal article" date="2018" name="DNA Res.">
        <title>Multiple hybrid de novo genome assembly of finger millet, an orphan allotetraploid crop.</title>
        <authorList>
            <person name="Hatakeyama M."/>
            <person name="Aluri S."/>
            <person name="Balachadran M.T."/>
            <person name="Sivarajan S.R."/>
            <person name="Patrignani A."/>
            <person name="Gruter S."/>
            <person name="Poveda L."/>
            <person name="Shimizu-Inatsugi R."/>
            <person name="Baeten J."/>
            <person name="Francoijs K.J."/>
            <person name="Nataraja K.N."/>
            <person name="Reddy Y.A.N."/>
            <person name="Phadnis S."/>
            <person name="Ravikumar R.L."/>
            <person name="Schlapbach R."/>
            <person name="Sreeman S.M."/>
            <person name="Shimizu K.K."/>
        </authorList>
    </citation>
    <scope>NUCLEOTIDE SEQUENCE</scope>
</reference>
<reference evidence="6" key="2">
    <citation type="submission" date="2021-12" db="EMBL/GenBank/DDBJ databases">
        <title>Resequencing data analysis of finger millet.</title>
        <authorList>
            <person name="Hatakeyama M."/>
            <person name="Aluri S."/>
            <person name="Balachadran M.T."/>
            <person name="Sivarajan S.R."/>
            <person name="Poveda L."/>
            <person name="Shimizu-Inatsugi R."/>
            <person name="Schlapbach R."/>
            <person name="Sreeman S.M."/>
            <person name="Shimizu K.K."/>
        </authorList>
    </citation>
    <scope>NUCLEOTIDE SEQUENCE</scope>
</reference>
<sequence length="73" mass="7799">MDGMVMNVASALASVVTNPFGKVFYQGDRAAPLEAASACAGMYWKGAGPLKSAFWAHRSNPIPTIKDLPRKKC</sequence>
<dbReference type="Proteomes" id="UP001054889">
    <property type="component" value="Unassembled WGS sequence"/>
</dbReference>